<evidence type="ECO:0000313" key="6">
    <source>
        <dbReference type="Proteomes" id="UP000224634"/>
    </source>
</evidence>
<dbReference type="GO" id="GO:0004029">
    <property type="term" value="F:aldehyde dehydrogenase (NAD+) activity"/>
    <property type="evidence" value="ECO:0007669"/>
    <property type="project" value="UniProtKB-EC"/>
</dbReference>
<dbReference type="EMBL" id="PDNA01000011">
    <property type="protein sequence ID" value="PGH26921.1"/>
    <property type="molecule type" value="Genomic_DNA"/>
</dbReference>
<protein>
    <recommendedName>
        <fullName evidence="2">aldehyde dehydrogenase (NAD(+))</fullName>
        <ecNumber evidence="2">1.2.1.3</ecNumber>
    </recommendedName>
</protein>
<evidence type="ECO:0000256" key="1">
    <source>
        <dbReference type="ARBA" id="ARBA00009986"/>
    </source>
</evidence>
<dbReference type="Gene3D" id="3.40.605.10">
    <property type="entry name" value="Aldehyde Dehydrogenase, Chain A, domain 1"/>
    <property type="match status" value="1"/>
</dbReference>
<feature type="domain" description="Aldehyde dehydrogenase" evidence="4">
    <location>
        <begin position="158"/>
        <end position="246"/>
    </location>
</feature>
<dbReference type="Pfam" id="PF00171">
    <property type="entry name" value="Aldedh"/>
    <property type="match status" value="2"/>
</dbReference>
<dbReference type="InterPro" id="IPR016163">
    <property type="entry name" value="Ald_DH_C"/>
</dbReference>
<evidence type="ECO:0000259" key="4">
    <source>
        <dbReference type="Pfam" id="PF00171"/>
    </source>
</evidence>
<evidence type="ECO:0000313" key="5">
    <source>
        <dbReference type="EMBL" id="PGH26921.1"/>
    </source>
</evidence>
<gene>
    <name evidence="5" type="ORF">AJ80_01302</name>
</gene>
<dbReference type="EC" id="1.2.1.3" evidence="2"/>
<name>A0A2B7Z0S5_POLH7</name>
<evidence type="ECO:0000256" key="2">
    <source>
        <dbReference type="ARBA" id="ARBA00024226"/>
    </source>
</evidence>
<feature type="domain" description="Aldehyde dehydrogenase" evidence="4">
    <location>
        <begin position="12"/>
        <end position="153"/>
    </location>
</feature>
<proteinExistence type="inferred from homology"/>
<comment type="similarity">
    <text evidence="1">Belongs to the aldehyde dehydrogenase family.</text>
</comment>
<dbReference type="OrthoDB" id="310895at2759"/>
<dbReference type="InterPro" id="IPR015590">
    <property type="entry name" value="Aldehyde_DH_dom"/>
</dbReference>
<evidence type="ECO:0000256" key="3">
    <source>
        <dbReference type="ARBA" id="ARBA00049194"/>
    </source>
</evidence>
<dbReference type="InterPro" id="IPR016161">
    <property type="entry name" value="Ald_DH/histidinol_DH"/>
</dbReference>
<dbReference type="AlphaFoldDB" id="A0A2B7Z0S5"/>
<keyword evidence="6" id="KW-1185">Reference proteome</keyword>
<comment type="catalytic activity">
    <reaction evidence="3">
        <text>an aldehyde + NAD(+) + H2O = a carboxylate + NADH + 2 H(+)</text>
        <dbReference type="Rhea" id="RHEA:16185"/>
        <dbReference type="ChEBI" id="CHEBI:15377"/>
        <dbReference type="ChEBI" id="CHEBI:15378"/>
        <dbReference type="ChEBI" id="CHEBI:17478"/>
        <dbReference type="ChEBI" id="CHEBI:29067"/>
        <dbReference type="ChEBI" id="CHEBI:57540"/>
        <dbReference type="ChEBI" id="CHEBI:57945"/>
        <dbReference type="EC" id="1.2.1.3"/>
    </reaction>
</comment>
<accession>A0A2B7Z0S5</accession>
<dbReference type="Proteomes" id="UP000224634">
    <property type="component" value="Unassembled WGS sequence"/>
</dbReference>
<dbReference type="SUPFAM" id="SSF53720">
    <property type="entry name" value="ALDH-like"/>
    <property type="match status" value="1"/>
</dbReference>
<dbReference type="STRING" id="1447883.A0A2B7Z0S5"/>
<organism evidence="5 6">
    <name type="scientific">Polytolypa hystricis (strain UAMH7299)</name>
    <dbReference type="NCBI Taxonomy" id="1447883"/>
    <lineage>
        <taxon>Eukaryota</taxon>
        <taxon>Fungi</taxon>
        <taxon>Dikarya</taxon>
        <taxon>Ascomycota</taxon>
        <taxon>Pezizomycotina</taxon>
        <taxon>Eurotiomycetes</taxon>
        <taxon>Eurotiomycetidae</taxon>
        <taxon>Onygenales</taxon>
        <taxon>Onygenales incertae sedis</taxon>
        <taxon>Polytolypa</taxon>
    </lineage>
</organism>
<dbReference type="PANTHER" id="PTHR11699">
    <property type="entry name" value="ALDEHYDE DEHYDROGENASE-RELATED"/>
    <property type="match status" value="1"/>
</dbReference>
<dbReference type="InterPro" id="IPR016162">
    <property type="entry name" value="Ald_DH_N"/>
</dbReference>
<reference evidence="5 6" key="1">
    <citation type="submission" date="2017-10" db="EMBL/GenBank/DDBJ databases">
        <title>Comparative genomics in systemic dimorphic fungi from Ajellomycetaceae.</title>
        <authorList>
            <person name="Munoz J.F."/>
            <person name="Mcewen J.G."/>
            <person name="Clay O.K."/>
            <person name="Cuomo C.A."/>
        </authorList>
    </citation>
    <scope>NUCLEOTIDE SEQUENCE [LARGE SCALE GENOMIC DNA]</scope>
    <source>
        <strain evidence="5 6">UAMH7299</strain>
    </source>
</reference>
<dbReference type="Gene3D" id="3.40.309.10">
    <property type="entry name" value="Aldehyde Dehydrogenase, Chain A, domain 2"/>
    <property type="match status" value="1"/>
</dbReference>
<comment type="caution">
    <text evidence="5">The sequence shown here is derived from an EMBL/GenBank/DDBJ whole genome shotgun (WGS) entry which is preliminary data.</text>
</comment>
<sequence length="246" mass="26031">MAKTSAGPSSTTEAAFPASRALSAKERTSILTKFANLLLEYSTHLAELTRITLGALISTFGSIETALAATTWLYNADGFLKIVRHEPLGVVAGIVPWNGPMGTAALKGAPALATGNCFILKPSEKTLFAALAMGPLIKEAAFPPGVFQVLSGEPSCRDDADLDNAVKWCADAITANTGQVCFAASRVYVQEGLADRFNAAYKTAMTEKASTAGDPEDLKTLLGPVVDNARFERVMGFIKRDQQQNA</sequence>